<keyword evidence="1" id="KW-0732">Signal</keyword>
<keyword evidence="3" id="KW-1185">Reference proteome</keyword>
<name>R4XDA2_TAPDE</name>
<organism evidence="2 3">
    <name type="scientific">Taphrina deformans (strain PYCC 5710 / ATCC 11124 / CBS 356.35 / IMI 108563 / JCM 9778 / NBRC 8474)</name>
    <name type="common">Peach leaf curl fungus</name>
    <name type="synonym">Lalaria deformans</name>
    <dbReference type="NCBI Taxonomy" id="1097556"/>
    <lineage>
        <taxon>Eukaryota</taxon>
        <taxon>Fungi</taxon>
        <taxon>Dikarya</taxon>
        <taxon>Ascomycota</taxon>
        <taxon>Taphrinomycotina</taxon>
        <taxon>Taphrinomycetes</taxon>
        <taxon>Taphrinales</taxon>
        <taxon>Taphrinaceae</taxon>
        <taxon>Taphrina</taxon>
    </lineage>
</organism>
<feature type="chain" id="PRO_5004373285" evidence="1">
    <location>
        <begin position="26"/>
        <end position="165"/>
    </location>
</feature>
<gene>
    <name evidence="2" type="ORF">TAPDE_004127</name>
</gene>
<accession>R4XDA2</accession>
<feature type="signal peptide" evidence="1">
    <location>
        <begin position="1"/>
        <end position="25"/>
    </location>
</feature>
<evidence type="ECO:0000256" key="1">
    <source>
        <dbReference type="SAM" id="SignalP"/>
    </source>
</evidence>
<comment type="caution">
    <text evidence="2">The sequence shown here is derived from an EMBL/GenBank/DDBJ whole genome shotgun (WGS) entry which is preliminary data.</text>
</comment>
<dbReference type="AlphaFoldDB" id="R4XDA2"/>
<proteinExistence type="predicted"/>
<dbReference type="Proteomes" id="UP000013776">
    <property type="component" value="Unassembled WGS sequence"/>
</dbReference>
<dbReference type="VEuPathDB" id="FungiDB:TAPDE_004127"/>
<reference evidence="2 3" key="1">
    <citation type="journal article" date="2013" name="MBio">
        <title>Genome sequencing of the plant pathogen Taphrina deformans, the causal agent of peach leaf curl.</title>
        <authorList>
            <person name="Cisse O.H."/>
            <person name="Almeida J.M.G.C.F."/>
            <person name="Fonseca A."/>
            <person name="Kumar A.A."/>
            <person name="Salojaervi J."/>
            <person name="Overmyer K."/>
            <person name="Hauser P.M."/>
            <person name="Pagni M."/>
        </authorList>
    </citation>
    <scope>NUCLEOTIDE SEQUENCE [LARGE SCALE GENOMIC DNA]</scope>
    <source>
        <strain evidence="3">PYCC 5710 / ATCC 11124 / CBS 356.35 / IMI 108563 / JCM 9778 / NBRC 8474</strain>
    </source>
</reference>
<sequence length="165" mass="17860">MVSTKMMSTIALTNLFSILARGVAAQPENCCTLGAQFYNAQSVHPLEECAQITSVYGTKRWKCKKGEIVYNADDLVNGVGQDQIAMHIYPDPKSQNVHFTVIMECTGKSGSAQRALPMHCPTLSTQQMAGLGPVFKEPCASAIKVYSINPLPGFECSKLTLAQSL</sequence>
<protein>
    <submittedName>
        <fullName evidence="2">Uncharacterized protein</fullName>
    </submittedName>
</protein>
<evidence type="ECO:0000313" key="3">
    <source>
        <dbReference type="Proteomes" id="UP000013776"/>
    </source>
</evidence>
<evidence type="ECO:0000313" key="2">
    <source>
        <dbReference type="EMBL" id="CCG83810.1"/>
    </source>
</evidence>
<dbReference type="EMBL" id="CAHR02000181">
    <property type="protein sequence ID" value="CCG83810.1"/>
    <property type="molecule type" value="Genomic_DNA"/>
</dbReference>